<accession>A0AAP0E3I5</accession>
<dbReference type="InterPro" id="IPR011990">
    <property type="entry name" value="TPR-like_helical_dom_sf"/>
</dbReference>
<dbReference type="GO" id="GO:0009507">
    <property type="term" value="C:chloroplast"/>
    <property type="evidence" value="ECO:0007669"/>
    <property type="project" value="TreeGrafter"/>
</dbReference>
<protein>
    <recommendedName>
        <fullName evidence="6">Pentatricopeptide repeat-containing protein</fullName>
    </recommendedName>
</protein>
<feature type="repeat" description="PPR" evidence="3">
    <location>
        <begin position="9"/>
        <end position="43"/>
    </location>
</feature>
<dbReference type="PANTHER" id="PTHR47936">
    <property type="entry name" value="PPR_LONG DOMAIN-CONTAINING PROTEIN"/>
    <property type="match status" value="1"/>
</dbReference>
<comment type="caution">
    <text evidence="4">The sequence shown here is derived from an EMBL/GenBank/DDBJ whole genome shotgun (WGS) entry which is preliminary data.</text>
</comment>
<feature type="repeat" description="PPR" evidence="3">
    <location>
        <begin position="79"/>
        <end position="113"/>
    </location>
</feature>
<sequence length="479" mass="54176">MVDCNLSPNLVTYNSLIQGQCKEGHLDSAFKLLTIMTENGLAPDQWTYSMLIDTLCKQKKVDEALGLFESLPDKGVKTNEVIYTALIDGYCKVEKTELAHSLLEKMLADNCSPNSHTYNVLIDGLCKDKKIHEASLLLNKMAEVGLETTVVTYTILIDEMLKEGKLGDAQRILDQMVSLGLQPDVCTWTTFVCTYCGQGKFEEAEDIMVKMNKEGILPDLVAYTALMDGYGTWGLVDHAFDVFKRMTDDGCNASEVTYSILFKHLLNEERNREKINHIDINSAANQASIHIADVWKKLDFKTVLRLLDKMIEHDCPPTMNTFDVLIAGFCKERRLEEVQNLFLYMNERGLVPNEKIYTSLVNCLCKLEMYKEALIKVDMMADCGYQPCLESYKLLVCGFYDKGKSEEAKKVFCSLLGCEFNHDEIAWKILIDGLLKKGFVDRCTELLDFMEEKNCPPNHQTYAMIIAEIPSGNDGSNDD</sequence>
<comment type="similarity">
    <text evidence="1">Belongs to the PPR family. P subfamily.</text>
</comment>
<dbReference type="Pfam" id="PF01535">
    <property type="entry name" value="PPR"/>
    <property type="match status" value="1"/>
</dbReference>
<feature type="repeat" description="PPR" evidence="3">
    <location>
        <begin position="149"/>
        <end position="183"/>
    </location>
</feature>
<feature type="repeat" description="PPR" evidence="3">
    <location>
        <begin position="219"/>
        <end position="253"/>
    </location>
</feature>
<keyword evidence="5" id="KW-1185">Reference proteome</keyword>
<evidence type="ECO:0000256" key="2">
    <source>
        <dbReference type="ARBA" id="ARBA00022737"/>
    </source>
</evidence>
<proteinExistence type="inferred from homology"/>
<dbReference type="Pfam" id="PF13041">
    <property type="entry name" value="PPR_2"/>
    <property type="match status" value="6"/>
</dbReference>
<feature type="repeat" description="PPR" evidence="3">
    <location>
        <begin position="44"/>
        <end position="78"/>
    </location>
</feature>
<dbReference type="NCBIfam" id="TIGR00756">
    <property type="entry name" value="PPR"/>
    <property type="match status" value="9"/>
</dbReference>
<dbReference type="AlphaFoldDB" id="A0AAP0E3I5"/>
<dbReference type="PANTHER" id="PTHR47936:SF7">
    <property type="entry name" value="TETRATRICOPEPTIDE-LIKE HELICAL DOMAIN SUPERFAMILY"/>
    <property type="match status" value="1"/>
</dbReference>
<organism evidence="4 5">
    <name type="scientific">Stephania japonica</name>
    <dbReference type="NCBI Taxonomy" id="461633"/>
    <lineage>
        <taxon>Eukaryota</taxon>
        <taxon>Viridiplantae</taxon>
        <taxon>Streptophyta</taxon>
        <taxon>Embryophyta</taxon>
        <taxon>Tracheophyta</taxon>
        <taxon>Spermatophyta</taxon>
        <taxon>Magnoliopsida</taxon>
        <taxon>Ranunculales</taxon>
        <taxon>Menispermaceae</taxon>
        <taxon>Menispermoideae</taxon>
        <taxon>Cissampelideae</taxon>
        <taxon>Stephania</taxon>
    </lineage>
</organism>
<feature type="repeat" description="PPR" evidence="3">
    <location>
        <begin position="423"/>
        <end position="457"/>
    </location>
</feature>
<name>A0AAP0E3I5_9MAGN</name>
<feature type="repeat" description="PPR" evidence="3">
    <location>
        <begin position="114"/>
        <end position="148"/>
    </location>
</feature>
<evidence type="ECO:0000256" key="1">
    <source>
        <dbReference type="ARBA" id="ARBA00007626"/>
    </source>
</evidence>
<dbReference type="Proteomes" id="UP001417504">
    <property type="component" value="Unassembled WGS sequence"/>
</dbReference>
<evidence type="ECO:0000313" key="5">
    <source>
        <dbReference type="Proteomes" id="UP001417504"/>
    </source>
</evidence>
<dbReference type="GO" id="GO:0031930">
    <property type="term" value="P:mitochondria-nucleus signaling pathway"/>
    <property type="evidence" value="ECO:0007669"/>
    <property type="project" value="TreeGrafter"/>
</dbReference>
<evidence type="ECO:0000313" key="4">
    <source>
        <dbReference type="EMBL" id="KAK9085926.1"/>
    </source>
</evidence>
<dbReference type="EMBL" id="JBBNAE010000011">
    <property type="protein sequence ID" value="KAK9085926.1"/>
    <property type="molecule type" value="Genomic_DNA"/>
</dbReference>
<feature type="repeat" description="PPR" evidence="3">
    <location>
        <begin position="318"/>
        <end position="352"/>
    </location>
</feature>
<feature type="repeat" description="PPR" evidence="3">
    <location>
        <begin position="184"/>
        <end position="218"/>
    </location>
</feature>
<gene>
    <name evidence="4" type="ORF">Sjap_026337</name>
</gene>
<dbReference type="PROSITE" id="PS51375">
    <property type="entry name" value="PPR"/>
    <property type="match status" value="10"/>
</dbReference>
<evidence type="ECO:0008006" key="6">
    <source>
        <dbReference type="Google" id="ProtNLM"/>
    </source>
</evidence>
<dbReference type="InterPro" id="IPR002885">
    <property type="entry name" value="PPR_rpt"/>
</dbReference>
<keyword evidence="2" id="KW-0677">Repeat</keyword>
<dbReference type="GO" id="GO:0010019">
    <property type="term" value="P:chloroplast-nucleus signaling pathway"/>
    <property type="evidence" value="ECO:0007669"/>
    <property type="project" value="TreeGrafter"/>
</dbReference>
<reference evidence="4 5" key="1">
    <citation type="submission" date="2024-01" db="EMBL/GenBank/DDBJ databases">
        <title>Genome assemblies of Stephania.</title>
        <authorList>
            <person name="Yang L."/>
        </authorList>
    </citation>
    <scope>NUCLEOTIDE SEQUENCE [LARGE SCALE GENOMIC DNA]</scope>
    <source>
        <strain evidence="4">QJT</strain>
        <tissue evidence="4">Leaf</tissue>
    </source>
</reference>
<feature type="repeat" description="PPR" evidence="3">
    <location>
        <begin position="353"/>
        <end position="387"/>
    </location>
</feature>
<dbReference type="Gene3D" id="1.25.40.10">
    <property type="entry name" value="Tetratricopeptide repeat domain"/>
    <property type="match status" value="5"/>
</dbReference>
<evidence type="ECO:0000256" key="3">
    <source>
        <dbReference type="PROSITE-ProRule" id="PRU00708"/>
    </source>
</evidence>